<keyword evidence="5" id="KW-0862">Zinc</keyword>
<dbReference type="EMBL" id="JTDE01000405">
    <property type="protein sequence ID" value="KAF7261366.1"/>
    <property type="molecule type" value="Genomic_DNA"/>
</dbReference>
<keyword evidence="6" id="KW-0805">Transcription regulation</keyword>
<gene>
    <name evidence="13" type="ORF">EG68_01314</name>
</gene>
<dbReference type="PANTHER" id="PTHR23233">
    <property type="entry name" value="SAL-LIKE PROTEIN"/>
    <property type="match status" value="1"/>
</dbReference>
<dbReference type="GO" id="GO:0008270">
    <property type="term" value="F:zinc ion binding"/>
    <property type="evidence" value="ECO:0007669"/>
    <property type="project" value="UniProtKB-KW"/>
</dbReference>
<dbReference type="Pfam" id="PF00096">
    <property type="entry name" value="zf-C2H2"/>
    <property type="match status" value="1"/>
</dbReference>
<dbReference type="GO" id="GO:0000978">
    <property type="term" value="F:RNA polymerase II cis-regulatory region sequence-specific DNA binding"/>
    <property type="evidence" value="ECO:0007669"/>
    <property type="project" value="TreeGrafter"/>
</dbReference>
<reference evidence="13" key="1">
    <citation type="submission" date="2019-07" db="EMBL/GenBank/DDBJ databases">
        <title>Annotation for the trematode Paragonimus miyazaki's.</title>
        <authorList>
            <person name="Choi Y.-J."/>
        </authorList>
    </citation>
    <scope>NUCLEOTIDE SEQUENCE</scope>
    <source>
        <strain evidence="13">Japan</strain>
    </source>
</reference>
<comment type="similarity">
    <text evidence="9">Belongs to the sal C2H2-type zinc-finger protein family.</text>
</comment>
<keyword evidence="8" id="KW-0539">Nucleus</keyword>
<comment type="subcellular location">
    <subcellularLocation>
        <location evidence="1">Nucleus</location>
    </subcellularLocation>
</comment>
<keyword evidence="4 10" id="KW-0863">Zinc-finger</keyword>
<feature type="compositionally biased region" description="Low complexity" evidence="11">
    <location>
        <begin position="95"/>
        <end position="106"/>
    </location>
</feature>
<evidence type="ECO:0000256" key="4">
    <source>
        <dbReference type="ARBA" id="ARBA00022771"/>
    </source>
</evidence>
<keyword evidence="3" id="KW-0677">Repeat</keyword>
<organism evidence="13 14">
    <name type="scientific">Paragonimus skrjabini miyazakii</name>
    <dbReference type="NCBI Taxonomy" id="59628"/>
    <lineage>
        <taxon>Eukaryota</taxon>
        <taxon>Metazoa</taxon>
        <taxon>Spiralia</taxon>
        <taxon>Lophotrochozoa</taxon>
        <taxon>Platyhelminthes</taxon>
        <taxon>Trematoda</taxon>
        <taxon>Digenea</taxon>
        <taxon>Plagiorchiida</taxon>
        <taxon>Troglotremata</taxon>
        <taxon>Troglotrematidae</taxon>
        <taxon>Paragonimus</taxon>
    </lineage>
</organism>
<dbReference type="GO" id="GO:0005634">
    <property type="term" value="C:nucleus"/>
    <property type="evidence" value="ECO:0007669"/>
    <property type="project" value="UniProtKB-SubCell"/>
</dbReference>
<dbReference type="GO" id="GO:0000981">
    <property type="term" value="F:DNA-binding transcription factor activity, RNA polymerase II-specific"/>
    <property type="evidence" value="ECO:0007669"/>
    <property type="project" value="TreeGrafter"/>
</dbReference>
<proteinExistence type="inferred from homology"/>
<dbReference type="Proteomes" id="UP000822476">
    <property type="component" value="Unassembled WGS sequence"/>
</dbReference>
<accession>A0A8S9Z758</accession>
<evidence type="ECO:0000256" key="6">
    <source>
        <dbReference type="ARBA" id="ARBA00023015"/>
    </source>
</evidence>
<feature type="domain" description="C2H2-type" evidence="12">
    <location>
        <begin position="122"/>
        <end position="149"/>
    </location>
</feature>
<keyword evidence="14" id="KW-1185">Reference proteome</keyword>
<dbReference type="SMART" id="SM00355">
    <property type="entry name" value="ZnF_C2H2"/>
    <property type="match status" value="2"/>
</dbReference>
<evidence type="ECO:0000313" key="13">
    <source>
        <dbReference type="EMBL" id="KAF7261366.1"/>
    </source>
</evidence>
<evidence type="ECO:0000256" key="2">
    <source>
        <dbReference type="ARBA" id="ARBA00022723"/>
    </source>
</evidence>
<evidence type="ECO:0000313" key="14">
    <source>
        <dbReference type="Proteomes" id="UP000822476"/>
    </source>
</evidence>
<dbReference type="InterPro" id="IPR036236">
    <property type="entry name" value="Znf_C2H2_sf"/>
</dbReference>
<dbReference type="PROSITE" id="PS50157">
    <property type="entry name" value="ZINC_FINGER_C2H2_2"/>
    <property type="match status" value="2"/>
</dbReference>
<evidence type="ECO:0000256" key="3">
    <source>
        <dbReference type="ARBA" id="ARBA00022737"/>
    </source>
</evidence>
<evidence type="ECO:0000256" key="11">
    <source>
        <dbReference type="SAM" id="MobiDB-lite"/>
    </source>
</evidence>
<dbReference type="AlphaFoldDB" id="A0A8S9Z758"/>
<evidence type="ECO:0000256" key="8">
    <source>
        <dbReference type="ARBA" id="ARBA00023242"/>
    </source>
</evidence>
<dbReference type="FunFam" id="3.30.160.60:FF:000130">
    <property type="entry name" value="Spalt-like transcription factor 4"/>
    <property type="match status" value="1"/>
</dbReference>
<evidence type="ECO:0000256" key="10">
    <source>
        <dbReference type="PROSITE-ProRule" id="PRU00042"/>
    </source>
</evidence>
<keyword evidence="2" id="KW-0479">Metal-binding</keyword>
<dbReference type="Gene3D" id="3.30.160.60">
    <property type="entry name" value="Classic Zinc Finger"/>
    <property type="match status" value="2"/>
</dbReference>
<evidence type="ECO:0000256" key="7">
    <source>
        <dbReference type="ARBA" id="ARBA00023163"/>
    </source>
</evidence>
<dbReference type="OrthoDB" id="6249959at2759"/>
<evidence type="ECO:0000259" key="12">
    <source>
        <dbReference type="PROSITE" id="PS50157"/>
    </source>
</evidence>
<dbReference type="InterPro" id="IPR051565">
    <property type="entry name" value="Sal_C2H2-zinc-finger"/>
</dbReference>
<comment type="caution">
    <text evidence="13">The sequence shown here is derived from an EMBL/GenBank/DDBJ whole genome shotgun (WGS) entry which is preliminary data.</text>
</comment>
<dbReference type="PANTHER" id="PTHR23233:SF84">
    <property type="entry name" value="FI23031P1"/>
    <property type="match status" value="1"/>
</dbReference>
<protein>
    <recommendedName>
        <fullName evidence="12">C2H2-type domain-containing protein</fullName>
    </recommendedName>
</protein>
<feature type="region of interest" description="Disordered" evidence="11">
    <location>
        <begin position="90"/>
        <end position="116"/>
    </location>
</feature>
<dbReference type="PROSITE" id="PS00028">
    <property type="entry name" value="ZINC_FINGER_C2H2_1"/>
    <property type="match status" value="1"/>
</dbReference>
<evidence type="ECO:0000256" key="5">
    <source>
        <dbReference type="ARBA" id="ARBA00022833"/>
    </source>
</evidence>
<dbReference type="SUPFAM" id="SSF57667">
    <property type="entry name" value="beta-beta-alpha zinc fingers"/>
    <property type="match status" value="1"/>
</dbReference>
<feature type="domain" description="C2H2-type" evidence="12">
    <location>
        <begin position="150"/>
        <end position="171"/>
    </location>
</feature>
<dbReference type="InterPro" id="IPR013087">
    <property type="entry name" value="Znf_C2H2_type"/>
</dbReference>
<evidence type="ECO:0000256" key="1">
    <source>
        <dbReference type="ARBA" id="ARBA00004123"/>
    </source>
</evidence>
<feature type="compositionally biased region" description="Polar residues" evidence="11">
    <location>
        <begin position="107"/>
        <end position="116"/>
    </location>
</feature>
<name>A0A8S9Z758_9TREM</name>
<evidence type="ECO:0000256" key="9">
    <source>
        <dbReference type="ARBA" id="ARBA00038474"/>
    </source>
</evidence>
<sequence length="297" mass="32787">MDVHSDSWLGAQNVLNKSVLPADELTQLSHKNGDKTDDATDTVRKIVRKPDQSAVTRSCLQETDTHSLNSFSPRNLSIVMSTYGFEGDTFSDPDGSSTTGSNPGSSIKKSYTDCSPTSHRLRQCNVCEKTFNCSSALHIHYRKHSGERPFVCKHCGNAFSQNGTLKRHLQTCKTALFGDDQHSELVKNNCRTSGHNHLIQSPETTECEVPAQTGMSVIHGQPAKLVDLKASNDEDFNVQPIFNKVSAAENPVIRQTSKYLPSKFVSRSSQTYTSELTNLVVCSESEKFHTGKSTEEQ</sequence>
<keyword evidence="7" id="KW-0804">Transcription</keyword>